<evidence type="ECO:0000256" key="5">
    <source>
        <dbReference type="ARBA" id="ARBA00022840"/>
    </source>
</evidence>
<dbReference type="PROSITE" id="PS51190">
    <property type="entry name" value="FATC"/>
    <property type="match status" value="1"/>
</dbReference>
<feature type="region of interest" description="Disordered" evidence="7">
    <location>
        <begin position="1274"/>
        <end position="1297"/>
    </location>
</feature>
<keyword evidence="5" id="KW-0067">ATP-binding</keyword>
<feature type="compositionally biased region" description="Polar residues" evidence="7">
    <location>
        <begin position="1274"/>
        <end position="1286"/>
    </location>
</feature>
<dbReference type="OrthoDB" id="6503529at2759"/>
<organism evidence="10 11">
    <name type="scientific">Varroa destructor</name>
    <name type="common">Honeybee mite</name>
    <dbReference type="NCBI Taxonomy" id="109461"/>
    <lineage>
        <taxon>Eukaryota</taxon>
        <taxon>Metazoa</taxon>
        <taxon>Ecdysozoa</taxon>
        <taxon>Arthropoda</taxon>
        <taxon>Chelicerata</taxon>
        <taxon>Arachnida</taxon>
        <taxon>Acari</taxon>
        <taxon>Parasitiformes</taxon>
        <taxon>Mesostigmata</taxon>
        <taxon>Gamasina</taxon>
        <taxon>Dermanyssoidea</taxon>
        <taxon>Varroidae</taxon>
        <taxon>Varroa</taxon>
    </lineage>
</organism>
<keyword evidence="6" id="KW-0866">Nonsense-mediated mRNA decay</keyword>
<dbReference type="GO" id="GO:0044877">
    <property type="term" value="F:protein-containing complex binding"/>
    <property type="evidence" value="ECO:0007669"/>
    <property type="project" value="InterPro"/>
</dbReference>
<keyword evidence="3" id="KW-0547">Nucleotide-binding</keyword>
<keyword evidence="11" id="KW-1185">Reference proteome</keyword>
<evidence type="ECO:0000259" key="8">
    <source>
        <dbReference type="PROSITE" id="PS50290"/>
    </source>
</evidence>
<keyword evidence="2" id="KW-0808">Transferase</keyword>
<dbReference type="InterPro" id="IPR000403">
    <property type="entry name" value="PI3/4_kinase_cat_dom"/>
</dbReference>
<dbReference type="SMART" id="SM00146">
    <property type="entry name" value="PI3Kc"/>
    <property type="match status" value="1"/>
</dbReference>
<dbReference type="EnsemblMetazoa" id="XM_022806667">
    <property type="protein sequence ID" value="XP_022662402"/>
    <property type="gene ID" value="LOC111250839"/>
</dbReference>
<proteinExistence type="predicted"/>
<dbReference type="InterPro" id="IPR031559">
    <property type="entry name" value="SMG1"/>
</dbReference>
<dbReference type="Pfam" id="PF02260">
    <property type="entry name" value="FATC"/>
    <property type="match status" value="1"/>
</dbReference>
<evidence type="ECO:0000313" key="10">
    <source>
        <dbReference type="EnsemblMetazoa" id="XP_022662402"/>
    </source>
</evidence>
<dbReference type="Pfam" id="PF00454">
    <property type="entry name" value="PI3_PI4_kinase"/>
    <property type="match status" value="1"/>
</dbReference>
<dbReference type="GO" id="GO:0004674">
    <property type="term" value="F:protein serine/threonine kinase activity"/>
    <property type="evidence" value="ECO:0007669"/>
    <property type="project" value="UniProtKB-EC"/>
</dbReference>
<evidence type="ECO:0000256" key="6">
    <source>
        <dbReference type="ARBA" id="ARBA00023161"/>
    </source>
</evidence>
<evidence type="ECO:0000256" key="7">
    <source>
        <dbReference type="SAM" id="MobiDB-lite"/>
    </source>
</evidence>
<dbReference type="GO" id="GO:0000184">
    <property type="term" value="P:nuclear-transcribed mRNA catabolic process, nonsense-mediated decay"/>
    <property type="evidence" value="ECO:0007669"/>
    <property type="project" value="UniProtKB-KW"/>
</dbReference>
<dbReference type="Gene3D" id="3.30.1010.10">
    <property type="entry name" value="Phosphatidylinositol 3-kinase Catalytic Subunit, Chain A, domain 4"/>
    <property type="match status" value="1"/>
</dbReference>
<dbReference type="KEGG" id="vde:111250839"/>
<dbReference type="PROSITE" id="PS50290">
    <property type="entry name" value="PI3_4_KINASE_3"/>
    <property type="match status" value="1"/>
</dbReference>
<dbReference type="PROSITE" id="PS00916">
    <property type="entry name" value="PI3_4_KINASE_2"/>
    <property type="match status" value="1"/>
</dbReference>
<reference evidence="10" key="1">
    <citation type="submission" date="2021-01" db="UniProtKB">
        <authorList>
            <consortium name="EnsemblMetazoa"/>
        </authorList>
    </citation>
    <scope>IDENTIFICATION</scope>
</reference>
<sequence length="2441" mass="271261">MSGSRRQRNDNDYEARQSSELETYLQGLGSGSGRYDRMTDSKIELIHSNCSSQPATRRLFQKHAMALATQLSSYLLNCPSDDTSRSYVTHILTYVAKILIDEESSQLQGYLGVLANNVDMPGDLCKISILNAITKISKYLWKKRLLSMGSEVLLPKLFEILESTDNPVVLKPLIEGFLYYANDSSIFKGYFRDVSDILIGWHIDGSAGQELASFMASSLTTMAPYFSVDSDFSVSLIKQFQEDIASFTASILNGQSGVVDKLCSILLVMTNIANAIQNQVDIQVDAEEVMQNLLTVQRFLKDSCSLLSFLTEANVMCSSMTVLMSRSADICSFLTLQLNDAPQFQIHTRYLEALLNLTSLVISSTTNGQVHMTIMEAMFSPTGALYKLRSNKSVQIQESFVRVSRDIMALKDVPLVQAGFQYLASDLRSPNVKVALAAVGALQGMSETKNSLISLLAVRPSLFELLHSLVGDPVVEERVQPEILRLLRVHSITHTHFVVNSDLIEPSTSATANHFNMILQLFTKHLPDGGYIGILVLDWLDELIFNPTVTAYGEQLASAPVMTALVAAVVDVILKQWKNPYSERALNILTGLLKLEGWSFGEPTLSEVRKLAKLGSADKQILAVLDITGEDSDDLVERYDWQAGDPIAFKKFMLYVSGQSDKLSDTLLSRLYMKCEGDGSSSVPCSSVLWAWLAWQSAQHLVHGKLKSYLGKPQDSLGFIESVLKSSLDEHRGCVMLKFMDALERCMYQAYECTVTISNNYEKQCRAFFRANRNTCQEWLQRVRPFVAKLSITRCQHPLAVWQLESFFDNKLTLNSDQISFFASLYTKAVIELKAPNRLLGFAHFLSTNFTLSESLSQWLKASSQHAGQKLETALRSYEKLKLKDNPILTEMVKDQVESCRRSLKICDDITQWDELKLKNFVSRQRKKSNFNLAFEALRRFESTIDETLVLTEMTAEARGAYRFSSGLCNRQYSKLVRALDGPSAAVAVLSEGQAGDAESLVGLARVLTAGGVQNLSMGITSEGHHQWRVGLLLSQACQQKPDYAKAYFKFADWSYYCGKRDIDSGDTQIAAVEQKLISSVLTPLGVAHLSTPMCSVIGRIEYCDSGNCGCTSKKQKILALLEAESVPEPGLSQACDHLLSVELAVQSRVFRHYHSALDAYFHFLRLSPAGNDAAQAEATLRLLRLIVKHAHSLQDTLEGHMATNIVTEPWHAIIPQLFARLNHPEEYVRRTLVRLIARIGESGALRLVAYPAIVGEQAAHQEDRLANIRRLQQDPSQELSQSMAESSDEENDALEVEEMDDASKRCYAEICASLRRDNGAQMSEIELFVREMERVSVLWEEKCLAALTQHYPQLNQPGGTQMCTDLLKDLIQMTLLSPAETPHEEWFQKNFSGPLNKTLDTFQNCKDPEILKKAYKALCATVNVKIQEDVRSQLAMSTISPRLAGLRNTLLPVPGQNRATVASVASTVTLLPTKSKPKKFALIGDDGVRYTFLFKGLEDLHLDERIMQFLSISNRILSKRFGQNSYLARSYAVTPMGRRSGLIQWIDRSVPLFALYKRHQIAKQGYATRPTEMFYSKLIPKLNKANIPTDKRREWPKELLMQVVEELTKETPGDLLLREVWAACATPGQLWARQNALVHSVAVTSIVGYIIGLGDRHLDNILVDIHSGHIIHIDYNVCFERGTQLRVAERVPFRLTPILSRALGLNGLNGVFQVAAENILRTLRANRETLLTLLEAFVYDPLVDWTVGGPTSVTKAASITAECAVTQLVALCEEDGFQQNLMKVERELRVIWNQLTANVVEWRDNAIALADKTALITALQECPTVFQDLASLRLQFSELCKAVQDTTAMLASYCEQEHCQNPLFRLMAGYFSQTTSLWAQWLMHVCTQVDGPSIQQTLTRFQAKTVVSQQQLTSDLSYLAQKLSVCDVEHDDGLGGALSASVLHPRVLYTLTESPAAQRLIGMLDNFKIDVLPRLLAFSDFDVVNSPLVPVVGEGMELLSSMVATAEYEVIADRLEAEYEAVIAAAASQRQQTTFSVATPVSGVDSTSTTAASSVTGTALQPLLLVMDSLFGELRFIDKLQLIHGLFTAVQSAVTGGVSRLEAACGVIESLMIAPLLLTEASPEMSATGEERATVTARIPIERVVVDHQIITALMGLVQSVSEEPIFELPTIESVLDNIGNGSEADLCIRADLQDAVGRTRAAVLEVTNAGMAMLSNPSYARVAAKPGVASELAAVGIEVTNLKDALLDSISQQVQVLQAQVQRYWHPIGMALVDADVKLQELVDLTASVRHAEPTEFLLKNANWPQLSFNPVQVCFDTVGQFNNTCQFALRSFAGGQPGQIDLPMLHEASSQIGEIFHAVQQLVERLLAYKVVEIESKREEQRNRQGMLIWRRVRAKLEGRDTHDKSHLTVGQQLEKVIHEATSMENLALMYEGWTPWV</sequence>
<dbReference type="InterPro" id="IPR036940">
    <property type="entry name" value="PI3/4_kinase_cat_sf"/>
</dbReference>
<dbReference type="SMART" id="SM01345">
    <property type="entry name" value="Rapamycin_bind"/>
    <property type="match status" value="1"/>
</dbReference>
<dbReference type="GO" id="GO:0005524">
    <property type="term" value="F:ATP binding"/>
    <property type="evidence" value="ECO:0007669"/>
    <property type="project" value="UniProtKB-KW"/>
</dbReference>
<feature type="compositionally biased region" description="Acidic residues" evidence="7">
    <location>
        <begin position="1287"/>
        <end position="1297"/>
    </location>
</feature>
<dbReference type="InterPro" id="IPR050517">
    <property type="entry name" value="DDR_Repair_Kinase"/>
</dbReference>
<dbReference type="EC" id="2.7.11.1" evidence="1"/>
<evidence type="ECO:0000256" key="2">
    <source>
        <dbReference type="ARBA" id="ARBA00022679"/>
    </source>
</evidence>
<evidence type="ECO:0000259" key="9">
    <source>
        <dbReference type="PROSITE" id="PS51190"/>
    </source>
</evidence>
<feature type="domain" description="PI3K/PI4K catalytic" evidence="8">
    <location>
        <begin position="1465"/>
        <end position="1797"/>
    </location>
</feature>
<dbReference type="SMART" id="SM01343">
    <property type="entry name" value="FATC"/>
    <property type="match status" value="1"/>
</dbReference>
<dbReference type="InParanoid" id="A0A7M7K6J0"/>
<dbReference type="InterPro" id="IPR018936">
    <property type="entry name" value="PI3/4_kinase_CS"/>
</dbReference>
<dbReference type="InterPro" id="IPR003152">
    <property type="entry name" value="FATC_dom"/>
</dbReference>
<evidence type="ECO:0000313" key="11">
    <source>
        <dbReference type="Proteomes" id="UP000594260"/>
    </source>
</evidence>
<dbReference type="InterPro" id="IPR009076">
    <property type="entry name" value="FRB_dom"/>
</dbReference>
<dbReference type="CTD" id="31625"/>
<keyword evidence="4" id="KW-0418">Kinase</keyword>
<dbReference type="RefSeq" id="XP_022662402.1">
    <property type="nucleotide sequence ID" value="XM_022806667.1"/>
</dbReference>
<dbReference type="GO" id="GO:0005634">
    <property type="term" value="C:nucleus"/>
    <property type="evidence" value="ECO:0007669"/>
    <property type="project" value="TreeGrafter"/>
</dbReference>
<dbReference type="InterPro" id="IPR011009">
    <property type="entry name" value="Kinase-like_dom_sf"/>
</dbReference>
<dbReference type="GeneID" id="111250839"/>
<feature type="domain" description="FATC" evidence="9">
    <location>
        <begin position="2409"/>
        <end position="2441"/>
    </location>
</feature>
<dbReference type="Proteomes" id="UP000594260">
    <property type="component" value="Unplaced"/>
</dbReference>
<dbReference type="InterPro" id="IPR016024">
    <property type="entry name" value="ARM-type_fold"/>
</dbReference>
<accession>A0A7M7K6J0</accession>
<dbReference type="SUPFAM" id="SSF48371">
    <property type="entry name" value="ARM repeat"/>
    <property type="match status" value="1"/>
</dbReference>
<dbReference type="FunCoup" id="A0A7M7K6J0">
    <property type="interactions" value="1318"/>
</dbReference>
<evidence type="ECO:0000256" key="4">
    <source>
        <dbReference type="ARBA" id="ARBA00022777"/>
    </source>
</evidence>
<protein>
    <recommendedName>
        <fullName evidence="1">non-specific serine/threonine protein kinase</fullName>
        <ecNumber evidence="1">2.7.11.1</ecNumber>
    </recommendedName>
</protein>
<dbReference type="Pfam" id="PF15785">
    <property type="entry name" value="SMG1"/>
    <property type="match status" value="1"/>
</dbReference>
<name>A0A7M7K6J0_VARDE</name>
<dbReference type="SUPFAM" id="SSF56112">
    <property type="entry name" value="Protein kinase-like (PK-like)"/>
    <property type="match status" value="1"/>
</dbReference>
<dbReference type="PANTHER" id="PTHR11139">
    <property type="entry name" value="ATAXIA TELANGIECTASIA MUTATED ATM -RELATED"/>
    <property type="match status" value="1"/>
</dbReference>
<evidence type="ECO:0000256" key="3">
    <source>
        <dbReference type="ARBA" id="ARBA00022741"/>
    </source>
</evidence>
<evidence type="ECO:0000256" key="1">
    <source>
        <dbReference type="ARBA" id="ARBA00012513"/>
    </source>
</evidence>
<dbReference type="Pfam" id="PF08771">
    <property type="entry name" value="FRB_dom"/>
    <property type="match status" value="1"/>
</dbReference>
<dbReference type="Gene3D" id="1.10.1070.11">
    <property type="entry name" value="Phosphatidylinositol 3-/4-kinase, catalytic domain"/>
    <property type="match status" value="1"/>
</dbReference>
<dbReference type="GO" id="GO:0031931">
    <property type="term" value="C:TORC1 complex"/>
    <property type="evidence" value="ECO:0007669"/>
    <property type="project" value="UniProtKB-ARBA"/>
</dbReference>